<evidence type="ECO:0000313" key="2">
    <source>
        <dbReference type="Proteomes" id="UP000284706"/>
    </source>
</evidence>
<dbReference type="Proteomes" id="UP000284706">
    <property type="component" value="Unassembled WGS sequence"/>
</dbReference>
<sequence>MPLFPAEILELIGAQYDPQSPDPTEFHSVALASPAFLYGVRCARFRRVSITQTFPLYDFRRRMDQFAAILPTISLFVHEMDLEVYPDLTVERSLHRLAQHLVQACNIRHLSLKGPFTLMGNMAFPRGLLSLVNLPSLTSLYLSFFSELPRSAIGGLHLTGMVLVEDCAFEDSGKYVNFDFEANRRLAITIWSSMPALPSFVPAHAIDVPDIQISFSPYVANLTTDWSVFTSLTTLTLSSSQYPVYHETTLDFPSFVLPISRVLHTLRIDFALDGPLRIGSNKRIIPPPFPSMGRFLDRRIYTALNYMELVVTIEPIKKSGAKRLKKYVRRSAFGLLQKDKRVAVVVEFYSD</sequence>
<dbReference type="EMBL" id="NHYE01000467">
    <property type="protein sequence ID" value="PPR05540.1"/>
    <property type="molecule type" value="Genomic_DNA"/>
</dbReference>
<keyword evidence="2" id="KW-1185">Reference proteome</keyword>
<proteinExistence type="predicted"/>
<name>A0A409YRB4_9AGAR</name>
<accession>A0A409YRB4</accession>
<evidence type="ECO:0000313" key="1">
    <source>
        <dbReference type="EMBL" id="PPR05540.1"/>
    </source>
</evidence>
<comment type="caution">
    <text evidence="1">The sequence shown here is derived from an EMBL/GenBank/DDBJ whole genome shotgun (WGS) entry which is preliminary data.</text>
</comment>
<dbReference type="InParanoid" id="A0A409YRB4"/>
<dbReference type="AlphaFoldDB" id="A0A409YRB4"/>
<organism evidence="1 2">
    <name type="scientific">Gymnopilus dilepis</name>
    <dbReference type="NCBI Taxonomy" id="231916"/>
    <lineage>
        <taxon>Eukaryota</taxon>
        <taxon>Fungi</taxon>
        <taxon>Dikarya</taxon>
        <taxon>Basidiomycota</taxon>
        <taxon>Agaricomycotina</taxon>
        <taxon>Agaricomycetes</taxon>
        <taxon>Agaricomycetidae</taxon>
        <taxon>Agaricales</taxon>
        <taxon>Agaricineae</taxon>
        <taxon>Hymenogastraceae</taxon>
        <taxon>Gymnopilus</taxon>
    </lineage>
</organism>
<gene>
    <name evidence="1" type="ORF">CVT26_008992</name>
</gene>
<protein>
    <submittedName>
        <fullName evidence="1">Uncharacterized protein</fullName>
    </submittedName>
</protein>
<reference evidence="1 2" key="1">
    <citation type="journal article" date="2018" name="Evol. Lett.">
        <title>Horizontal gene cluster transfer increased hallucinogenic mushroom diversity.</title>
        <authorList>
            <person name="Reynolds H.T."/>
            <person name="Vijayakumar V."/>
            <person name="Gluck-Thaler E."/>
            <person name="Korotkin H.B."/>
            <person name="Matheny P.B."/>
            <person name="Slot J.C."/>
        </authorList>
    </citation>
    <scope>NUCLEOTIDE SEQUENCE [LARGE SCALE GENOMIC DNA]</scope>
    <source>
        <strain evidence="1 2">SRW20</strain>
    </source>
</reference>